<dbReference type="EMBL" id="CP015217">
    <property type="protein sequence ID" value="AOP33666.1"/>
    <property type="molecule type" value="Genomic_DNA"/>
</dbReference>
<dbReference type="KEGG" id="laj:A0128_07320"/>
<accession>A0A1D7UVP0</accession>
<dbReference type="GO" id="GO:0047444">
    <property type="term" value="F:N-acylneuraminate-9-phosphate synthase activity"/>
    <property type="evidence" value="ECO:0007669"/>
    <property type="project" value="TreeGrafter"/>
</dbReference>
<sequence>MSNVDIIAECCQNHNGDREILKRMIHEAANTGANYCKIQAIRSNELTHRERFDSGLVEEGVTKVIKRPYEPEYDRLKKLDLNLETEKWFVEECLKAGISPMTTVFTRDSVTEVKEMGFHAVKIASYDCASYPLLRDVKKVWKKIFISTGATKDPEIEYAAETLSGVDFTFLHCVTIYPTPIKDLNLNRMNYLRHFTSRVGFSDHTKIADTSLIASKIALALGADCIERHFTVLGPAETKDGPVSVNPKELSELVAFSKLPKSEKIERIKKEYPDWEISFGVQLRTLTPEELLNRDYYRGRFASFRDGKPVYNWEDVIL</sequence>
<name>A0A1D7UVP0_9LEPT</name>
<organism evidence="2 3">
    <name type="scientific">Leptospira tipperaryensis</name>
    <dbReference type="NCBI Taxonomy" id="2564040"/>
    <lineage>
        <taxon>Bacteria</taxon>
        <taxon>Pseudomonadati</taxon>
        <taxon>Spirochaetota</taxon>
        <taxon>Spirochaetia</taxon>
        <taxon>Leptospirales</taxon>
        <taxon>Leptospiraceae</taxon>
        <taxon>Leptospira</taxon>
    </lineage>
</organism>
<reference evidence="2 3" key="1">
    <citation type="submission" date="2016-04" db="EMBL/GenBank/DDBJ databases">
        <title>Complete genome seqeunce of Leptospira alstonii serovar Room22.</title>
        <authorList>
            <person name="Nally J.E."/>
            <person name="Bayles D.O."/>
            <person name="Hurley D."/>
            <person name="Fanning S."/>
            <person name="McMahon B.J."/>
            <person name="Arent Z."/>
        </authorList>
    </citation>
    <scope>NUCLEOTIDE SEQUENCE [LARGE SCALE GENOMIC DNA]</scope>
    <source>
        <strain evidence="2 3">GWTS #1</strain>
    </source>
</reference>
<dbReference type="Pfam" id="PF03102">
    <property type="entry name" value="NeuB"/>
    <property type="match status" value="1"/>
</dbReference>
<keyword evidence="3" id="KW-1185">Reference proteome</keyword>
<evidence type="ECO:0000313" key="3">
    <source>
        <dbReference type="Proteomes" id="UP000094197"/>
    </source>
</evidence>
<dbReference type="GO" id="GO:0016051">
    <property type="term" value="P:carbohydrate biosynthetic process"/>
    <property type="evidence" value="ECO:0007669"/>
    <property type="project" value="InterPro"/>
</dbReference>
<dbReference type="OrthoDB" id="9814210at2"/>
<dbReference type="InterPro" id="IPR051690">
    <property type="entry name" value="PseI-like"/>
</dbReference>
<dbReference type="AlphaFoldDB" id="A0A1D7UVP0"/>
<dbReference type="Proteomes" id="UP000094197">
    <property type="component" value="Chromosome 1"/>
</dbReference>
<evidence type="ECO:0000313" key="2">
    <source>
        <dbReference type="EMBL" id="AOP33666.1"/>
    </source>
</evidence>
<dbReference type="PANTHER" id="PTHR42966:SF1">
    <property type="entry name" value="SIALIC ACID SYNTHASE"/>
    <property type="match status" value="1"/>
</dbReference>
<proteinExistence type="predicted"/>
<gene>
    <name evidence="2" type="ORF">A0128_07320</name>
</gene>
<dbReference type="RefSeq" id="WP_069606901.1">
    <property type="nucleotide sequence ID" value="NZ_CP015217.1"/>
</dbReference>
<feature type="domain" description="PseI/NeuA/B-like" evidence="1">
    <location>
        <begin position="24"/>
        <end position="255"/>
    </location>
</feature>
<dbReference type="InterPro" id="IPR013132">
    <property type="entry name" value="PseI/NeuA/B-like_N"/>
</dbReference>
<dbReference type="Gene3D" id="3.20.20.70">
    <property type="entry name" value="Aldolase class I"/>
    <property type="match status" value="1"/>
</dbReference>
<protein>
    <submittedName>
        <fullName evidence="2">General stress protein</fullName>
    </submittedName>
</protein>
<evidence type="ECO:0000259" key="1">
    <source>
        <dbReference type="Pfam" id="PF03102"/>
    </source>
</evidence>
<dbReference type="PANTHER" id="PTHR42966">
    <property type="entry name" value="N-ACETYLNEURAMINATE SYNTHASE"/>
    <property type="match status" value="1"/>
</dbReference>
<dbReference type="SUPFAM" id="SSF51569">
    <property type="entry name" value="Aldolase"/>
    <property type="match status" value="1"/>
</dbReference>
<dbReference type="InterPro" id="IPR013785">
    <property type="entry name" value="Aldolase_TIM"/>
</dbReference>